<organism evidence="10">
    <name type="scientific">Pseudarthrobacter sulfonivorans</name>
    <dbReference type="NCBI Taxonomy" id="121292"/>
    <lineage>
        <taxon>Bacteria</taxon>
        <taxon>Bacillati</taxon>
        <taxon>Actinomycetota</taxon>
        <taxon>Actinomycetes</taxon>
        <taxon>Micrococcales</taxon>
        <taxon>Micrococcaceae</taxon>
        <taxon>Pseudarthrobacter</taxon>
    </lineage>
</organism>
<dbReference type="Pfam" id="PF00083">
    <property type="entry name" value="Sugar_tr"/>
    <property type="match status" value="1"/>
</dbReference>
<dbReference type="GO" id="GO:0015293">
    <property type="term" value="F:symporter activity"/>
    <property type="evidence" value="ECO:0007669"/>
    <property type="project" value="UniProtKB-KW"/>
</dbReference>
<accession>A0A0U2X7F2</accession>
<dbReference type="EMBL" id="CP013747">
    <property type="protein sequence ID" value="ALV39938.1"/>
    <property type="molecule type" value="Genomic_DNA"/>
</dbReference>
<evidence type="ECO:0000256" key="5">
    <source>
        <dbReference type="ARBA" id="ARBA00022847"/>
    </source>
</evidence>
<reference evidence="10 11" key="1">
    <citation type="submission" date="2015-12" db="EMBL/GenBank/DDBJ databases">
        <authorList>
            <person name="Shamseldin A."/>
            <person name="Moawad H."/>
            <person name="Abd El-Rahim W.M."/>
            <person name="Sadowsky M.J."/>
        </authorList>
    </citation>
    <scope>NUCLEOTIDE SEQUENCE [LARGE SCALE GENOMIC DNA]</scope>
    <source>
        <strain evidence="10 11">Ar51</strain>
    </source>
</reference>
<evidence type="ECO:0000313" key="11">
    <source>
        <dbReference type="Proteomes" id="UP000065151"/>
    </source>
</evidence>
<evidence type="ECO:0000256" key="3">
    <source>
        <dbReference type="ARBA" id="ARBA00022475"/>
    </source>
</evidence>
<dbReference type="InterPro" id="IPR051084">
    <property type="entry name" value="H+-coupled_symporters"/>
</dbReference>
<keyword evidence="6 8" id="KW-1133">Transmembrane helix</keyword>
<feature type="transmembrane region" description="Helical" evidence="8">
    <location>
        <begin position="334"/>
        <end position="359"/>
    </location>
</feature>
<dbReference type="AlphaFoldDB" id="A0A0U2X7F2"/>
<feature type="domain" description="Major facilitator superfamily (MFS) profile" evidence="9">
    <location>
        <begin position="17"/>
        <end position="426"/>
    </location>
</feature>
<sequence>MNDVSVPIIPKSGRKTIITGAALGSVIEYFDITMYTFLLVYFAPLFFPSTNATASTLAAVATLGVAYVVRPFGAVMWGWLGDKKGRRFVLTATVVLMGIATLGMGLLPTYETIGFAAPVLLVLLRLFQGLSAAGEGVSASTFVVESAPAHRRGTFGGIVPGSVIFGQALGALTAAGFAFSLTTEQMSEFGWRIPFLISAPLTLVVIYLRKRMEDSPEFLAIEKSHDVAPSPISEMLRFHWRPFLKLVTVTVAVNAPSFVAMAFVVGYLITTRHIPSADVYLILGIAMLCAALLALIAGSLADRYGRRPVAIFGIVGLIVTAVPILVIVRDSESLVLIAVAMIALLGFYAIPGSIVYVLMAEWFPTKVRMTGSAVGLNVGVAISGGLAPYITLQTTIWTGSDIAPAYWIVAASVAALAILLFSRETKNTLLAR</sequence>
<dbReference type="GO" id="GO:0005886">
    <property type="term" value="C:plasma membrane"/>
    <property type="evidence" value="ECO:0007669"/>
    <property type="project" value="UniProtKB-SubCell"/>
</dbReference>
<evidence type="ECO:0000313" key="10">
    <source>
        <dbReference type="EMBL" id="ALV39938.1"/>
    </source>
</evidence>
<feature type="transmembrane region" description="Helical" evidence="8">
    <location>
        <begin position="113"/>
        <end position="134"/>
    </location>
</feature>
<evidence type="ECO:0000256" key="4">
    <source>
        <dbReference type="ARBA" id="ARBA00022692"/>
    </source>
</evidence>
<evidence type="ECO:0000256" key="7">
    <source>
        <dbReference type="ARBA" id="ARBA00023136"/>
    </source>
</evidence>
<name>A0A0U2X7F2_9MICC</name>
<dbReference type="Gene3D" id="1.20.1250.20">
    <property type="entry name" value="MFS general substrate transporter like domains"/>
    <property type="match status" value="2"/>
</dbReference>
<keyword evidence="5" id="KW-0769">Symport</keyword>
<keyword evidence="7 8" id="KW-0472">Membrane</keyword>
<dbReference type="KEGG" id="psul:AU252_01135"/>
<dbReference type="InterPro" id="IPR036259">
    <property type="entry name" value="MFS_trans_sf"/>
</dbReference>
<keyword evidence="2" id="KW-0813">Transport</keyword>
<proteinExistence type="predicted"/>
<feature type="transmembrane region" description="Helical" evidence="8">
    <location>
        <begin position="87"/>
        <end position="107"/>
    </location>
</feature>
<keyword evidence="4 8" id="KW-0812">Transmembrane</keyword>
<dbReference type="PANTHER" id="PTHR43528">
    <property type="entry name" value="ALPHA-KETOGLUTARATE PERMEASE"/>
    <property type="match status" value="1"/>
</dbReference>
<dbReference type="Pfam" id="PF07690">
    <property type="entry name" value="MFS_1"/>
    <property type="match status" value="1"/>
</dbReference>
<dbReference type="SUPFAM" id="SSF103473">
    <property type="entry name" value="MFS general substrate transporter"/>
    <property type="match status" value="1"/>
</dbReference>
<feature type="transmembrane region" description="Helical" evidence="8">
    <location>
        <begin position="243"/>
        <end position="267"/>
    </location>
</feature>
<evidence type="ECO:0000256" key="6">
    <source>
        <dbReference type="ARBA" id="ARBA00022989"/>
    </source>
</evidence>
<comment type="subcellular location">
    <subcellularLocation>
        <location evidence="1">Cell membrane</location>
        <topology evidence="1">Multi-pass membrane protein</topology>
    </subcellularLocation>
</comment>
<dbReference type="Proteomes" id="UP000065151">
    <property type="component" value="Chromosome"/>
</dbReference>
<feature type="transmembrane region" description="Helical" evidence="8">
    <location>
        <begin position="309"/>
        <end position="328"/>
    </location>
</feature>
<feature type="transmembrane region" description="Helical" evidence="8">
    <location>
        <begin position="155"/>
        <end position="179"/>
    </location>
</feature>
<feature type="transmembrane region" description="Helical" evidence="8">
    <location>
        <begin position="404"/>
        <end position="422"/>
    </location>
</feature>
<evidence type="ECO:0000256" key="8">
    <source>
        <dbReference type="SAM" id="Phobius"/>
    </source>
</evidence>
<dbReference type="InterPro" id="IPR005828">
    <property type="entry name" value="MFS_sugar_transport-like"/>
</dbReference>
<keyword evidence="3" id="KW-1003">Cell membrane</keyword>
<feature type="transmembrane region" description="Helical" evidence="8">
    <location>
        <begin position="371"/>
        <end position="392"/>
    </location>
</feature>
<evidence type="ECO:0000259" key="9">
    <source>
        <dbReference type="PROSITE" id="PS50850"/>
    </source>
</evidence>
<dbReference type="PROSITE" id="PS50850">
    <property type="entry name" value="MFS"/>
    <property type="match status" value="1"/>
</dbReference>
<dbReference type="PANTHER" id="PTHR43528:SF1">
    <property type="entry name" value="ALPHA-KETOGLUTARATE PERMEASE"/>
    <property type="match status" value="1"/>
</dbReference>
<evidence type="ECO:0000256" key="1">
    <source>
        <dbReference type="ARBA" id="ARBA00004651"/>
    </source>
</evidence>
<feature type="transmembrane region" description="Helical" evidence="8">
    <location>
        <begin position="279"/>
        <end position="297"/>
    </location>
</feature>
<gene>
    <name evidence="10" type="ORF">AU252_01135</name>
</gene>
<feature type="transmembrane region" description="Helical" evidence="8">
    <location>
        <begin position="191"/>
        <end position="208"/>
    </location>
</feature>
<dbReference type="InterPro" id="IPR020846">
    <property type="entry name" value="MFS_dom"/>
</dbReference>
<evidence type="ECO:0000256" key="2">
    <source>
        <dbReference type="ARBA" id="ARBA00022448"/>
    </source>
</evidence>
<feature type="transmembrane region" description="Helical" evidence="8">
    <location>
        <begin position="21"/>
        <end position="43"/>
    </location>
</feature>
<protein>
    <recommendedName>
        <fullName evidence="9">Major facilitator superfamily (MFS) profile domain-containing protein</fullName>
    </recommendedName>
</protein>
<feature type="transmembrane region" description="Helical" evidence="8">
    <location>
        <begin position="55"/>
        <end position="80"/>
    </location>
</feature>
<dbReference type="InterPro" id="IPR011701">
    <property type="entry name" value="MFS"/>
</dbReference>